<dbReference type="Proteomes" id="UP000827976">
    <property type="component" value="Chromosome 8"/>
</dbReference>
<dbReference type="EMBL" id="CM037018">
    <property type="protein sequence ID" value="KAH7675401.1"/>
    <property type="molecule type" value="Genomic_DNA"/>
</dbReference>
<evidence type="ECO:0000313" key="1">
    <source>
        <dbReference type="EMBL" id="KAH7675401.1"/>
    </source>
</evidence>
<sequence>MLSFPPYHGSGFFFIGRRLCSSDMNGGDIVGSMCSFSNSLSSSWIRVPFHGRSMWRVCCRKEGNLNGCEGLSFEKQCGSLIKPVVNAELNGLLQLPSEDSAGNSDFGVDSAFSGDHSFDVDDMERLRRRKISEANKGKVPWNKGRKHSAETIRRIRERTKIAMQDPKVKMKLTNLGHPQSEETRVKIGIGIRQGWQRRRRRFQVQEKCFFEWQNIIAEASRIGCVGEQEVQWNSYEILKEQLNQEWLESIEKRKTRPKGSRRAPKSLEQRRKISLAIAAKWADQRYRERVCLALAKYHGKSIGAQTKPRKNSAGEERKTKKATKLTEKVDNVTTETKGVTSTNTKNTPPSYTDLLSDFKLAFIKQIKVKREAMENQKKHALARAKLLITEAEKAADALELFAEKSPSALASLMEARKMVAEAKQTIGSVDTRELKTQGNGHDAENLSSDQSMYEFPSFDNSLREPENAGQRADTVNHRCSKSPPAKTRKNWVCGRLVEVQED</sequence>
<reference evidence="2" key="1">
    <citation type="journal article" date="2022" name="Nat. Commun.">
        <title>Chromosome evolution and the genetic basis of agronomically important traits in greater yam.</title>
        <authorList>
            <person name="Bredeson J.V."/>
            <person name="Lyons J.B."/>
            <person name="Oniyinde I.O."/>
            <person name="Okereke N.R."/>
            <person name="Kolade O."/>
            <person name="Nnabue I."/>
            <person name="Nwadili C.O."/>
            <person name="Hribova E."/>
            <person name="Parker M."/>
            <person name="Nwogha J."/>
            <person name="Shu S."/>
            <person name="Carlson J."/>
            <person name="Kariba R."/>
            <person name="Muthemba S."/>
            <person name="Knop K."/>
            <person name="Barton G.J."/>
            <person name="Sherwood A.V."/>
            <person name="Lopez-Montes A."/>
            <person name="Asiedu R."/>
            <person name="Jamnadass R."/>
            <person name="Muchugi A."/>
            <person name="Goodstein D."/>
            <person name="Egesi C.N."/>
            <person name="Featherston J."/>
            <person name="Asfaw A."/>
            <person name="Simpson G.G."/>
            <person name="Dolezel J."/>
            <person name="Hendre P.S."/>
            <person name="Van Deynze A."/>
            <person name="Kumar P.L."/>
            <person name="Obidiegwu J.E."/>
            <person name="Bhattacharjee R."/>
            <person name="Rokhsar D.S."/>
        </authorList>
    </citation>
    <scope>NUCLEOTIDE SEQUENCE [LARGE SCALE GENOMIC DNA]</scope>
    <source>
        <strain evidence="2">cv. TDa95/00328</strain>
    </source>
</reference>
<protein>
    <submittedName>
        <fullName evidence="1">GHMP kinase C-terminal domain-containing protein</fullName>
    </submittedName>
</protein>
<name>A0ACB7VMS9_DIOAL</name>
<gene>
    <name evidence="1" type="ORF">IHE45_08G131500</name>
</gene>
<comment type="caution">
    <text evidence="1">The sequence shown here is derived from an EMBL/GenBank/DDBJ whole genome shotgun (WGS) entry which is preliminary data.</text>
</comment>
<evidence type="ECO:0000313" key="2">
    <source>
        <dbReference type="Proteomes" id="UP000827976"/>
    </source>
</evidence>
<proteinExistence type="predicted"/>
<keyword evidence="1" id="KW-0808">Transferase</keyword>
<organism evidence="1 2">
    <name type="scientific">Dioscorea alata</name>
    <name type="common">Purple yam</name>
    <dbReference type="NCBI Taxonomy" id="55571"/>
    <lineage>
        <taxon>Eukaryota</taxon>
        <taxon>Viridiplantae</taxon>
        <taxon>Streptophyta</taxon>
        <taxon>Embryophyta</taxon>
        <taxon>Tracheophyta</taxon>
        <taxon>Spermatophyta</taxon>
        <taxon>Magnoliopsida</taxon>
        <taxon>Liliopsida</taxon>
        <taxon>Dioscoreales</taxon>
        <taxon>Dioscoreaceae</taxon>
        <taxon>Dioscorea</taxon>
    </lineage>
</organism>
<accession>A0ACB7VMS9</accession>
<keyword evidence="2" id="KW-1185">Reference proteome</keyword>
<keyword evidence="1" id="KW-0418">Kinase</keyword>